<name>X1DIY4_9ZZZZ</name>
<comment type="caution">
    <text evidence="1">The sequence shown here is derived from an EMBL/GenBank/DDBJ whole genome shotgun (WGS) entry which is preliminary data.</text>
</comment>
<sequence length="67" mass="7882">MPEVTNEHLELLEQSMKDKDNKIRELSGYASTAMSNQGQDSNLIIWQLELDNILERIEHLLIQQFLR</sequence>
<evidence type="ECO:0000313" key="1">
    <source>
        <dbReference type="EMBL" id="GAH08255.1"/>
    </source>
</evidence>
<reference evidence="1" key="1">
    <citation type="journal article" date="2014" name="Front. Microbiol.">
        <title>High frequency of phylogenetically diverse reductive dehalogenase-homologous genes in deep subseafloor sedimentary metagenomes.</title>
        <authorList>
            <person name="Kawai M."/>
            <person name="Futagami T."/>
            <person name="Toyoda A."/>
            <person name="Takaki Y."/>
            <person name="Nishi S."/>
            <person name="Hori S."/>
            <person name="Arai W."/>
            <person name="Tsubouchi T."/>
            <person name="Morono Y."/>
            <person name="Uchiyama I."/>
            <person name="Ito T."/>
            <person name="Fujiyama A."/>
            <person name="Inagaki F."/>
            <person name="Takami H."/>
        </authorList>
    </citation>
    <scope>NUCLEOTIDE SEQUENCE</scope>
    <source>
        <strain evidence="1">Expedition CK06-06</strain>
    </source>
</reference>
<gene>
    <name evidence="1" type="ORF">S01H4_53779</name>
</gene>
<accession>X1DIY4</accession>
<protein>
    <submittedName>
        <fullName evidence="1">Uncharacterized protein</fullName>
    </submittedName>
</protein>
<organism evidence="1">
    <name type="scientific">marine sediment metagenome</name>
    <dbReference type="NCBI Taxonomy" id="412755"/>
    <lineage>
        <taxon>unclassified sequences</taxon>
        <taxon>metagenomes</taxon>
        <taxon>ecological metagenomes</taxon>
    </lineage>
</organism>
<dbReference type="AlphaFoldDB" id="X1DIY4"/>
<proteinExistence type="predicted"/>
<feature type="non-terminal residue" evidence="1">
    <location>
        <position position="67"/>
    </location>
</feature>
<dbReference type="EMBL" id="BART01030877">
    <property type="protein sequence ID" value="GAH08255.1"/>
    <property type="molecule type" value="Genomic_DNA"/>
</dbReference>